<evidence type="ECO:0000256" key="1">
    <source>
        <dbReference type="SAM" id="SignalP"/>
    </source>
</evidence>
<evidence type="ECO:0000313" key="2">
    <source>
        <dbReference type="EMBL" id="AHI30060.1"/>
    </source>
</evidence>
<accession>W5YLY9</accession>
<proteinExistence type="predicted"/>
<reference evidence="2 3" key="1">
    <citation type="journal article" date="2014" name="Genome Announc.">
        <title>Draft Genome Sequences of Marinobacter similis A3d10T and Marinobacter salarius R9SW1T.</title>
        <authorList>
            <person name="Ivanova E.P."/>
            <person name="Ng H.J."/>
            <person name="Webb H.K."/>
            <person name="Feng G."/>
            <person name="Oshima K."/>
            <person name="Hattori M."/>
            <person name="Ohkuma M."/>
            <person name="Sergeev A.F."/>
            <person name="Mikhailov V.V."/>
            <person name="Crawford R.J."/>
            <person name="Sawabe T."/>
        </authorList>
    </citation>
    <scope>NUCLEOTIDE SEQUENCE [LARGE SCALE GENOMIC DNA]</scope>
    <source>
        <strain evidence="2 3">A3d10</strain>
    </source>
</reference>
<dbReference type="KEGG" id="msx:AU14_07650"/>
<dbReference type="Proteomes" id="UP000061489">
    <property type="component" value="Chromosome"/>
</dbReference>
<feature type="chain" id="PRO_5004874773" evidence="1">
    <location>
        <begin position="24"/>
        <end position="78"/>
    </location>
</feature>
<dbReference type="AlphaFoldDB" id="W5YLY9"/>
<feature type="signal peptide" evidence="1">
    <location>
        <begin position="1"/>
        <end position="23"/>
    </location>
</feature>
<name>W5YLY9_9GAMM</name>
<dbReference type="PROSITE" id="PS51257">
    <property type="entry name" value="PROKAR_LIPOPROTEIN"/>
    <property type="match status" value="1"/>
</dbReference>
<sequence length="78" mass="8402">MKKMLTISGLLAGVLLLGGCADGSSNGLERPDPSVDFTTFVKAEIANTSDTRAAVEINDTDFSFNDENNPQAYDDLFR</sequence>
<dbReference type="OrthoDB" id="6078994at2"/>
<protein>
    <submittedName>
        <fullName evidence="2">Uncharacterized protein</fullName>
    </submittedName>
</protein>
<keyword evidence="1" id="KW-0732">Signal</keyword>
<gene>
    <name evidence="2" type="ORF">AU14_07650</name>
</gene>
<dbReference type="HOGENOM" id="CLU_195238_0_0_6"/>
<dbReference type="EMBL" id="CP007151">
    <property type="protein sequence ID" value="AHI30060.1"/>
    <property type="molecule type" value="Genomic_DNA"/>
</dbReference>
<keyword evidence="3" id="KW-1185">Reference proteome</keyword>
<evidence type="ECO:0000313" key="3">
    <source>
        <dbReference type="Proteomes" id="UP000061489"/>
    </source>
</evidence>
<dbReference type="RefSeq" id="WP_041339949.1">
    <property type="nucleotide sequence ID" value="NZ_CP007151.1"/>
</dbReference>
<organism evidence="2 3">
    <name type="scientific">Marinobacter similis</name>
    <dbReference type="NCBI Taxonomy" id="1420916"/>
    <lineage>
        <taxon>Bacteria</taxon>
        <taxon>Pseudomonadati</taxon>
        <taxon>Pseudomonadota</taxon>
        <taxon>Gammaproteobacteria</taxon>
        <taxon>Pseudomonadales</taxon>
        <taxon>Marinobacteraceae</taxon>
        <taxon>Marinobacter</taxon>
    </lineage>
</organism>